<evidence type="ECO:0000313" key="3">
    <source>
        <dbReference type="Proteomes" id="UP000035929"/>
    </source>
</evidence>
<evidence type="ECO:0000256" key="1">
    <source>
        <dbReference type="SAM" id="MobiDB-lite"/>
    </source>
</evidence>
<feature type="region of interest" description="Disordered" evidence="1">
    <location>
        <begin position="1"/>
        <end position="35"/>
    </location>
</feature>
<gene>
    <name evidence="2" type="ORF">VP06_28875</name>
</gene>
<dbReference type="AlphaFoldDB" id="A0A0J6UPR0"/>
<evidence type="ECO:0000313" key="2">
    <source>
        <dbReference type="EMBL" id="KMO28016.1"/>
    </source>
</evidence>
<feature type="compositionally biased region" description="Low complexity" evidence="1">
    <location>
        <begin position="17"/>
        <end position="27"/>
    </location>
</feature>
<protein>
    <submittedName>
        <fullName evidence="2">Uncharacterized protein</fullName>
    </submittedName>
</protein>
<name>A0A0J6UPR0_9HYPH</name>
<dbReference type="EMBL" id="LABX01000273">
    <property type="protein sequence ID" value="KMO28016.1"/>
    <property type="molecule type" value="Genomic_DNA"/>
</dbReference>
<dbReference type="Proteomes" id="UP000035929">
    <property type="component" value="Unassembled WGS sequence"/>
</dbReference>
<organism evidence="2 3">
    <name type="scientific">Methylobacterium aquaticum</name>
    <dbReference type="NCBI Taxonomy" id="270351"/>
    <lineage>
        <taxon>Bacteria</taxon>
        <taxon>Pseudomonadati</taxon>
        <taxon>Pseudomonadota</taxon>
        <taxon>Alphaproteobacteria</taxon>
        <taxon>Hyphomicrobiales</taxon>
        <taxon>Methylobacteriaceae</taxon>
        <taxon>Methylobacterium</taxon>
    </lineage>
</organism>
<reference evidence="2 3" key="1">
    <citation type="submission" date="2015-03" db="EMBL/GenBank/DDBJ databases">
        <title>Genome sequencing of Methylobacterium aquaticum DSM16371 type strain.</title>
        <authorList>
            <person name="Chaudhry V."/>
            <person name="Patil P.B."/>
        </authorList>
    </citation>
    <scope>NUCLEOTIDE SEQUENCE [LARGE SCALE GENOMIC DNA]</scope>
    <source>
        <strain evidence="2 3">DSM 16371</strain>
    </source>
</reference>
<comment type="caution">
    <text evidence="2">The sequence shown here is derived from an EMBL/GenBank/DDBJ whole genome shotgun (WGS) entry which is preliminary data.</text>
</comment>
<proteinExistence type="predicted"/>
<accession>A0A0J6UPR0</accession>
<sequence>MAPGRPHGVRARPGHVGPPRTAPCRPGGPRRGRPLSGLALAGHRVIRLDSRFVADFRRKTGDHFCEICLRSVSIRRGRRSRRPAALSRLSPVASRRADQKLSATLASRSCAIWPSISRLRS</sequence>